<dbReference type="EMBL" id="JAMZNK010000007">
    <property type="protein sequence ID" value="MDA6069211.1"/>
    <property type="molecule type" value="Genomic_DNA"/>
</dbReference>
<dbReference type="PROSITE" id="PS51257">
    <property type="entry name" value="PROKAR_LIPOPROTEIN"/>
    <property type="match status" value="1"/>
</dbReference>
<gene>
    <name evidence="2" type="ORF">NJT12_06225</name>
</gene>
<comment type="caution">
    <text evidence="2">The sequence shown here is derived from an EMBL/GenBank/DDBJ whole genome shotgun (WGS) entry which is preliminary data.</text>
</comment>
<dbReference type="RefSeq" id="WP_271335026.1">
    <property type="nucleotide sequence ID" value="NZ_JAMZNK010000007.1"/>
</dbReference>
<feature type="chain" id="PRO_5045879325" evidence="1">
    <location>
        <begin position="22"/>
        <end position="230"/>
    </location>
</feature>
<keyword evidence="1" id="KW-0732">Signal</keyword>
<feature type="signal peptide" evidence="1">
    <location>
        <begin position="1"/>
        <end position="21"/>
    </location>
</feature>
<reference evidence="2 3" key="1">
    <citation type="journal article" date="2023" name="Chemosphere">
        <title>Whole genome analysis of Flavobacterium aziz-sancarii sp. nov., isolated from Ardley Island (Antarctica), revealed a rich resistome and bioremediation potential.</title>
        <authorList>
            <person name="Otur C."/>
            <person name="Okay S."/>
            <person name="Kurt-Kizildogan A."/>
        </authorList>
    </citation>
    <scope>NUCLEOTIDE SEQUENCE [LARGE SCALE GENOMIC DNA]</scope>
    <source>
        <strain evidence="2 3">AC</strain>
    </source>
</reference>
<dbReference type="Proteomes" id="UP001212170">
    <property type="component" value="Unassembled WGS sequence"/>
</dbReference>
<evidence type="ECO:0000313" key="3">
    <source>
        <dbReference type="Proteomes" id="UP001212170"/>
    </source>
</evidence>
<sequence>MKNLSLCGSLLCLLISCSADSDFNPLELEESAITKSGRNLPNPGNSANPFDFKGEKYYDALTSYWGANQYPNSIAQITDQISFLASQFKNGSFNNRSVIFFTDEIVQSIMDDPDNSMIMIVQNSTLSNSAKTSLVNFLQVLIEKRQLEFSITYNYITDYEDTVITSNSLNQDDSETILTVTSISRYSLYSETQRKDRDWDKSGANKNAKPFFTENQVAVISILLFLATFK</sequence>
<evidence type="ECO:0000313" key="2">
    <source>
        <dbReference type="EMBL" id="MDA6069211.1"/>
    </source>
</evidence>
<organism evidence="2 3">
    <name type="scientific">Flavobacterium azizsancarii</name>
    <dbReference type="NCBI Taxonomy" id="2961580"/>
    <lineage>
        <taxon>Bacteria</taxon>
        <taxon>Pseudomonadati</taxon>
        <taxon>Bacteroidota</taxon>
        <taxon>Flavobacteriia</taxon>
        <taxon>Flavobacteriales</taxon>
        <taxon>Flavobacteriaceae</taxon>
        <taxon>Flavobacterium</taxon>
    </lineage>
</organism>
<name>A0ABT4W9L0_9FLAO</name>
<accession>A0ABT4W9L0</accession>
<keyword evidence="3" id="KW-1185">Reference proteome</keyword>
<protein>
    <submittedName>
        <fullName evidence="2">Uncharacterized protein</fullName>
    </submittedName>
</protein>
<proteinExistence type="predicted"/>
<evidence type="ECO:0000256" key="1">
    <source>
        <dbReference type="SAM" id="SignalP"/>
    </source>
</evidence>